<dbReference type="PROSITE" id="PS00388">
    <property type="entry name" value="PROTEASOME_ALPHA_1"/>
    <property type="match status" value="1"/>
</dbReference>
<dbReference type="PROSITE" id="PS51475">
    <property type="entry name" value="PROTEASOME_ALPHA_2"/>
    <property type="match status" value="1"/>
</dbReference>
<evidence type="ECO:0000256" key="2">
    <source>
        <dbReference type="ARBA" id="ARBA00022942"/>
    </source>
</evidence>
<comment type="function">
    <text evidence="1">The proteasome is a multicatalytic proteinase complex which is characterized by its ability to cleave peptides with Arg, Phe, Tyr, Leu, and Glu adjacent to the leaving group at neutral or slightly basic pH. The proteasome has an ATP-dependent proteolytic activity.</text>
</comment>
<dbReference type="InterPro" id="IPR000426">
    <property type="entry name" value="Proteasome_asu_N"/>
</dbReference>
<dbReference type="GeneID" id="14886117"/>
<dbReference type="InterPro" id="IPR023332">
    <property type="entry name" value="Proteasome_alpha-type"/>
</dbReference>
<keyword evidence="3 5" id="KW-0539">Nucleus</keyword>
<dbReference type="InterPro" id="IPR029055">
    <property type="entry name" value="Ntn_hydrolases_N"/>
</dbReference>
<comment type="similarity">
    <text evidence="4 5">Belongs to the peptidase T1A family.</text>
</comment>
<dbReference type="GO" id="GO:0016787">
    <property type="term" value="F:hydrolase activity"/>
    <property type="evidence" value="ECO:0007669"/>
    <property type="project" value="UniProtKB-KW"/>
</dbReference>
<dbReference type="Proteomes" id="UP000014680">
    <property type="component" value="Unassembled WGS sequence"/>
</dbReference>
<dbReference type="SUPFAM" id="SSF56235">
    <property type="entry name" value="N-terminal nucleophile aminohydrolases (Ntn hydrolases)"/>
    <property type="match status" value="1"/>
</dbReference>
<evidence type="ECO:0000256" key="3">
    <source>
        <dbReference type="ARBA" id="ARBA00023242"/>
    </source>
</evidence>
<sequence length="250" mass="28290">MARRYDSLTTMFSPEGRLYQVEYAMEAISHSSSAIGILCKDGILLAAKKKRVARLIDRSRDSDKMYELDTHVACAAAGITSDTNILVDYLREVCQQHHFTYGEEIPVELLVQRVCDMKQSYTQYGGLRPYGVSFLYAGWDKYFGYQLYMCDPSGNYGGWKATAIGANFQAAESIMKTEYKEDMTIEDAKKLVVKIFSKSVESSSMVPSRLEFGVFTLDENNKKPAFKIMKDAQVAELLKQCGIEMVEDRD</sequence>
<dbReference type="OMA" id="YVLNDNM"/>
<dbReference type="GO" id="GO:0006511">
    <property type="term" value="P:ubiquitin-dependent protein catabolic process"/>
    <property type="evidence" value="ECO:0007669"/>
    <property type="project" value="InterPro"/>
</dbReference>
<accession>A0A0A1U345</accession>
<evidence type="ECO:0000259" key="6">
    <source>
        <dbReference type="PROSITE" id="PS00388"/>
    </source>
</evidence>
<feature type="domain" description="Proteasome alpha-type subunits" evidence="6">
    <location>
        <begin position="5"/>
        <end position="27"/>
    </location>
</feature>
<evidence type="ECO:0000256" key="4">
    <source>
        <dbReference type="PROSITE-ProRule" id="PRU00808"/>
    </source>
</evidence>
<dbReference type="InterPro" id="IPR050115">
    <property type="entry name" value="Proteasome_alpha"/>
</dbReference>
<evidence type="ECO:0000256" key="1">
    <source>
        <dbReference type="ARBA" id="ARBA00002000"/>
    </source>
</evidence>
<reference evidence="7 8" key="1">
    <citation type="submission" date="2012-10" db="EMBL/GenBank/DDBJ databases">
        <authorList>
            <person name="Zafar N."/>
            <person name="Inman J."/>
            <person name="Hall N."/>
            <person name="Lorenzi H."/>
            <person name="Caler E."/>
        </authorList>
    </citation>
    <scope>NUCLEOTIDE SEQUENCE [LARGE SCALE GENOMIC DNA]</scope>
    <source>
        <strain evidence="7 8">IP1</strain>
    </source>
</reference>
<keyword evidence="5" id="KW-0963">Cytoplasm</keyword>
<dbReference type="SMART" id="SM00948">
    <property type="entry name" value="Proteasome_A_N"/>
    <property type="match status" value="1"/>
</dbReference>
<evidence type="ECO:0000313" key="8">
    <source>
        <dbReference type="Proteomes" id="UP000014680"/>
    </source>
</evidence>
<dbReference type="CDD" id="cd03752">
    <property type="entry name" value="proteasome_alpha_type_4"/>
    <property type="match status" value="1"/>
</dbReference>
<dbReference type="GO" id="GO:0019773">
    <property type="term" value="C:proteasome core complex, alpha-subunit complex"/>
    <property type="evidence" value="ECO:0007669"/>
    <property type="project" value="UniProtKB-UniRule"/>
</dbReference>
<dbReference type="Gene3D" id="3.60.20.10">
    <property type="entry name" value="Glutamine Phosphoribosylpyrophosphate, subunit 1, domain 1"/>
    <property type="match status" value="1"/>
</dbReference>
<dbReference type="GO" id="GO:0010498">
    <property type="term" value="P:proteasomal protein catabolic process"/>
    <property type="evidence" value="ECO:0007669"/>
    <property type="project" value="EnsemblProtists"/>
</dbReference>
<dbReference type="AlphaFoldDB" id="A0A0A1U345"/>
<gene>
    <name evidence="7" type="ORF">EIN_496850</name>
</gene>
<dbReference type="FunFam" id="3.60.20.10:FF:000031">
    <property type="entry name" value="Proteasome subunit alpha type"/>
    <property type="match status" value="1"/>
</dbReference>
<dbReference type="EMBL" id="KB206864">
    <property type="protein sequence ID" value="ELP87130.1"/>
    <property type="molecule type" value="Genomic_DNA"/>
</dbReference>
<name>A0A0A1U345_ENTIV</name>
<keyword evidence="8" id="KW-1185">Reference proteome</keyword>
<keyword evidence="7" id="KW-0378">Hydrolase</keyword>
<protein>
    <recommendedName>
        <fullName evidence="5">Proteasome subunit alpha type</fullName>
    </recommendedName>
</protein>
<dbReference type="RefSeq" id="XP_004253901.1">
    <property type="nucleotide sequence ID" value="XM_004253853.1"/>
</dbReference>
<evidence type="ECO:0000256" key="5">
    <source>
        <dbReference type="RuleBase" id="RU000551"/>
    </source>
</evidence>
<dbReference type="VEuPathDB" id="AmoebaDB:EIN_496850"/>
<dbReference type="GO" id="GO:0005634">
    <property type="term" value="C:nucleus"/>
    <property type="evidence" value="ECO:0007669"/>
    <property type="project" value="UniProtKB-SubCell"/>
</dbReference>
<dbReference type="Pfam" id="PF10584">
    <property type="entry name" value="Proteasome_A_N"/>
    <property type="match status" value="1"/>
</dbReference>
<evidence type="ECO:0000313" key="7">
    <source>
        <dbReference type="EMBL" id="ELP87130.1"/>
    </source>
</evidence>
<dbReference type="OrthoDB" id="431557at2759"/>
<organism evidence="7 8">
    <name type="scientific">Entamoeba invadens IP1</name>
    <dbReference type="NCBI Taxonomy" id="370355"/>
    <lineage>
        <taxon>Eukaryota</taxon>
        <taxon>Amoebozoa</taxon>
        <taxon>Evosea</taxon>
        <taxon>Archamoebae</taxon>
        <taxon>Mastigamoebida</taxon>
        <taxon>Entamoebidae</taxon>
        <taxon>Entamoeba</taxon>
    </lineage>
</organism>
<comment type="subcellular location">
    <subcellularLocation>
        <location evidence="5">Cytoplasm</location>
    </subcellularLocation>
    <subcellularLocation>
        <location evidence="5">Nucleus</location>
    </subcellularLocation>
</comment>
<dbReference type="GO" id="GO:0005737">
    <property type="term" value="C:cytoplasm"/>
    <property type="evidence" value="ECO:0007669"/>
    <property type="project" value="UniProtKB-SubCell"/>
</dbReference>
<proteinExistence type="inferred from homology"/>
<dbReference type="KEGG" id="eiv:EIN_496850"/>
<dbReference type="PANTHER" id="PTHR11599">
    <property type="entry name" value="PROTEASOME SUBUNIT ALPHA/BETA"/>
    <property type="match status" value="1"/>
</dbReference>
<dbReference type="InterPro" id="IPR001353">
    <property type="entry name" value="Proteasome_sua/b"/>
</dbReference>
<keyword evidence="2 4" id="KW-0647">Proteasome</keyword>
<dbReference type="Pfam" id="PF00227">
    <property type="entry name" value="Proteasome"/>
    <property type="match status" value="1"/>
</dbReference>
<comment type="subunit">
    <text evidence="5">The 26S proteasome consists of a 20S proteasome core and two 19S regulatory subunits.</text>
</comment>
<dbReference type="NCBIfam" id="NF003075">
    <property type="entry name" value="PRK03996.1"/>
    <property type="match status" value="1"/>
</dbReference>